<dbReference type="AlphaFoldDB" id="A0A264VM56"/>
<evidence type="ECO:0000313" key="4">
    <source>
        <dbReference type="Proteomes" id="UP000216001"/>
    </source>
</evidence>
<dbReference type="EMBL" id="NOWC01000037">
    <property type="protein sequence ID" value="OZS72436.1"/>
    <property type="molecule type" value="Genomic_DNA"/>
</dbReference>
<dbReference type="Proteomes" id="UP000216001">
    <property type="component" value="Unassembled WGS sequence"/>
</dbReference>
<accession>A0A264VM56</accession>
<dbReference type="EMBL" id="ABEXCJ050000015">
    <property type="protein sequence ID" value="EMR4591878.1"/>
    <property type="molecule type" value="Genomic_DNA"/>
</dbReference>
<reference evidence="3 4" key="1">
    <citation type="submission" date="2017-07" db="EMBL/GenBank/DDBJ databases">
        <title>blaIMP-27 on transferable plasmids in Proteus mirabilis and Providencia rettgeri.</title>
        <authorList>
            <person name="Potter R."/>
        </authorList>
    </citation>
    <scope>NUCLEOTIDE SEQUENCE [LARGE SCALE GENOMIC DNA]</scope>
    <source>
        <strain evidence="3 4">PR1</strain>
    </source>
</reference>
<evidence type="ECO:0000313" key="2">
    <source>
        <dbReference type="EMBL" id="EMR4591878.1"/>
    </source>
</evidence>
<name>A0A264VM56_PRORE</name>
<gene>
    <name evidence="3" type="ORF">CHI95_21885</name>
    <name evidence="2" type="ORF">M0K77_004259</name>
    <name evidence="1" type="ORF">M0K77_RS21295</name>
</gene>
<evidence type="ECO:0000313" key="3">
    <source>
        <dbReference type="EMBL" id="OZS72436.1"/>
    </source>
</evidence>
<dbReference type="EMBL" id="ABEXCJ040000015">
    <property type="protein sequence ID" value="ELR5219691.1"/>
    <property type="molecule type" value="Genomic_DNA"/>
</dbReference>
<comment type="caution">
    <text evidence="3">The sequence shown here is derived from an EMBL/GenBank/DDBJ whole genome shotgun (WGS) entry which is preliminary data.</text>
</comment>
<reference evidence="2" key="2">
    <citation type="submission" date="2024-02" db="EMBL/GenBank/DDBJ databases">
        <authorList>
            <consortium name="Clinical and Environmental Microbiology Branch: Whole genome sequencing antimicrobial resistance pathogens in the healthcare setting"/>
        </authorList>
    </citation>
    <scope>NUCLEOTIDE SEQUENCE</scope>
    <source>
        <strain evidence="1">2020QW-00022</strain>
    </source>
</reference>
<proteinExistence type="predicted"/>
<organism evidence="3 4">
    <name type="scientific">Providencia rettgeri</name>
    <dbReference type="NCBI Taxonomy" id="587"/>
    <lineage>
        <taxon>Bacteria</taxon>
        <taxon>Pseudomonadati</taxon>
        <taxon>Pseudomonadota</taxon>
        <taxon>Gammaproteobacteria</taxon>
        <taxon>Enterobacterales</taxon>
        <taxon>Morganellaceae</taxon>
        <taxon>Providencia</taxon>
    </lineage>
</organism>
<dbReference type="RefSeq" id="WP_042847395.1">
    <property type="nucleotide sequence ID" value="NZ_CP098041.1"/>
</dbReference>
<sequence length="78" mass="8782">MSSPLGKLQHALLHDIVNQQDGEWWPGCPLTVQTLSRSRIILDALVARQLLKHKGSCHYEVTSLGLEIVSQSRHEKAR</sequence>
<evidence type="ECO:0000313" key="1">
    <source>
        <dbReference type="EMBL" id="ELR5219691.1"/>
    </source>
</evidence>
<protein>
    <submittedName>
        <fullName evidence="3">Uncharacterized protein</fullName>
    </submittedName>
</protein>